<evidence type="ECO:0000256" key="6">
    <source>
        <dbReference type="ARBA" id="ARBA00022741"/>
    </source>
</evidence>
<dbReference type="InterPro" id="IPR005898">
    <property type="entry name" value="Cyc_pep_transpt_SyrD/YojI"/>
</dbReference>
<dbReference type="InterPro" id="IPR027417">
    <property type="entry name" value="P-loop_NTPase"/>
</dbReference>
<evidence type="ECO:0000256" key="8">
    <source>
        <dbReference type="ARBA" id="ARBA00022840"/>
    </source>
</evidence>
<sequence>MGNRLNRIVLLGMLIAFHVLLNTTPARAAESLTNQETPSKSNEERKGEIDRYIQNQLQRNQIPGLAVALVMDGAISYTKGYGFSDKATQSKVTSKTLFELGSVSKAYTALAVLKLQEEGKIKLDDPITQYIPSFHPTYNNKRATITIDQLLHHTSGIPFTTIGDFYPSSTDNALENTVDIWSEMSLESTPGSIYEYSTTNYTVLGLMIQYVSGVTYEQYIQDHILMPLGLKNTYVGKENAMQALMATGYKLGFLKPHKFDAPVFRANSPGGYIISSADDMVIWMEYQLGILASKAIKTELFTETHQNGSPVAPFYALGWYKDTMRNEVFHGGANPAFSSFVLLRPNEKTGIAVMANVSSEYTEVIARGLDSILNSKEPVNEPLAVNPLLAAIKQLDVFSYALIAVEIGLSIFIVILVVLAIRQINFKKRALIPIVRRLLILSVFAVLCIGLILAVYYIYQKATVMDLPISFVLIWGPTSFPMALYSSLLFLILMFSYVILTFLYPKLNDKQYFSLISLSVLGGFGNAAIIFCLIQALNSKEIFRKDLMLYFFLSMVVYVICQRFGRNKLIKITNHAVYERRKQIIHTIADASFEKLEKIEKGKIHTVLNNDTEVISNFAGMFIGVTVNMVTLIFCFVYLGLVSLSGLLLSIVAIFTAGGLYFYVGKEARKFMEKNRDVQDTFFKFIGDLIYGIKELQLNRKKRAHFTEDMTGSVREYRDTNVAGQSKFTSVIIIGELLFVMVLGTVVFLFPLLFKEISKAHLMEYAFVFLYMTGPVNGVLNAIPAVIQYRISWKRMNLILQEIENFSTDIPAEIVQFGRSLALRLEKVEYHYEMEGESSFALGPISFECHSGEIVFITGGNGSGKSTLAKLLTGLYTPQSGKVTINGIDVRPAQLSQLYSAIFNDFYLFKKLYGFQEKDYQEIADELLRVLDLDGKISIENAEFSTLNLSTGQRKRLALLISRLENKPLLLFDEWAADQDPEYRRFFYETLLPEMKQQGACIIAITHDDRYYHLADKVIKLEMGKIESIVENKPSIAV</sequence>
<feature type="domain" description="ABC transporter" evidence="15">
    <location>
        <begin position="823"/>
        <end position="1038"/>
    </location>
</feature>
<keyword evidence="6" id="KW-0547">Nucleotide-binding</keyword>
<accession>A0A6B8RL17</accession>
<evidence type="ECO:0000256" key="1">
    <source>
        <dbReference type="ARBA" id="ARBA00001526"/>
    </source>
</evidence>
<dbReference type="PROSITE" id="PS50929">
    <property type="entry name" value="ABC_TM1F"/>
    <property type="match status" value="1"/>
</dbReference>
<dbReference type="Gene3D" id="3.40.50.300">
    <property type="entry name" value="P-loop containing nucleotide triphosphate hydrolases"/>
    <property type="match status" value="1"/>
</dbReference>
<feature type="transmembrane region" description="Helical" evidence="13">
    <location>
        <begin position="397"/>
        <end position="418"/>
    </location>
</feature>
<comment type="similarity">
    <text evidence="12">Belongs to the class-A beta-lactamase family.</text>
</comment>
<dbReference type="InterPro" id="IPR003593">
    <property type="entry name" value="AAA+_ATPase"/>
</dbReference>
<dbReference type="OrthoDB" id="846150at2"/>
<keyword evidence="11 12" id="KW-0046">Antibiotic resistance</keyword>
<feature type="transmembrane region" description="Helical" evidence="13">
    <location>
        <begin position="765"/>
        <end position="787"/>
    </location>
</feature>
<dbReference type="Gene3D" id="3.40.710.10">
    <property type="entry name" value="DD-peptidase/beta-lactamase superfamily"/>
    <property type="match status" value="1"/>
</dbReference>
<keyword evidence="9 13" id="KW-1133">Transmembrane helix</keyword>
<evidence type="ECO:0000259" key="16">
    <source>
        <dbReference type="PROSITE" id="PS50929"/>
    </source>
</evidence>
<dbReference type="CDD" id="cd03225">
    <property type="entry name" value="ABC_cobalt_CbiO_domain1"/>
    <property type="match status" value="1"/>
</dbReference>
<dbReference type="SUPFAM" id="SSF90123">
    <property type="entry name" value="ABC transporter transmembrane region"/>
    <property type="match status" value="1"/>
</dbReference>
<dbReference type="InterPro" id="IPR050491">
    <property type="entry name" value="AmpC-like"/>
</dbReference>
<dbReference type="GO" id="GO:0017001">
    <property type="term" value="P:antibiotic catabolic process"/>
    <property type="evidence" value="ECO:0007669"/>
    <property type="project" value="InterPro"/>
</dbReference>
<dbReference type="PANTHER" id="PTHR46825">
    <property type="entry name" value="D-ALANYL-D-ALANINE-CARBOXYPEPTIDASE/ENDOPEPTIDASE AMPH"/>
    <property type="match status" value="1"/>
</dbReference>
<keyword evidence="4" id="KW-0813">Transport</keyword>
<feature type="transmembrane region" description="Helical" evidence="13">
    <location>
        <begin position="647"/>
        <end position="664"/>
    </location>
</feature>
<dbReference type="InterPro" id="IPR011527">
    <property type="entry name" value="ABC1_TM_dom"/>
</dbReference>
<dbReference type="Proteomes" id="UP000426246">
    <property type="component" value="Chromosome"/>
</dbReference>
<dbReference type="InterPro" id="IPR036640">
    <property type="entry name" value="ABC1_TM_sf"/>
</dbReference>
<comment type="subcellular location">
    <subcellularLocation>
        <location evidence="2">Cell membrane</location>
        <topology evidence="2">Multi-pass membrane protein</topology>
    </subcellularLocation>
</comment>
<evidence type="ECO:0000256" key="11">
    <source>
        <dbReference type="ARBA" id="ARBA00023251"/>
    </source>
</evidence>
<evidence type="ECO:0000256" key="2">
    <source>
        <dbReference type="ARBA" id="ARBA00004651"/>
    </source>
</evidence>
<dbReference type="InterPro" id="IPR012338">
    <property type="entry name" value="Beta-lactam/transpept-like"/>
</dbReference>
<organism evidence="17 18">
    <name type="scientific">Paenibacillus psychroresistens</name>
    <dbReference type="NCBI Taxonomy" id="1778678"/>
    <lineage>
        <taxon>Bacteria</taxon>
        <taxon>Bacillati</taxon>
        <taxon>Bacillota</taxon>
        <taxon>Bacilli</taxon>
        <taxon>Bacillales</taxon>
        <taxon>Paenibacillaceae</taxon>
        <taxon>Paenibacillus</taxon>
    </lineage>
</organism>
<evidence type="ECO:0000256" key="9">
    <source>
        <dbReference type="ARBA" id="ARBA00022989"/>
    </source>
</evidence>
<evidence type="ECO:0000256" key="14">
    <source>
        <dbReference type="SAM" id="SignalP"/>
    </source>
</evidence>
<keyword evidence="18" id="KW-1185">Reference proteome</keyword>
<reference evidence="18" key="1">
    <citation type="submission" date="2018-11" db="EMBL/GenBank/DDBJ databases">
        <title>Complete genome sequence of Paenibacillus sp. ML311-T8.</title>
        <authorList>
            <person name="Nam Y.-D."/>
            <person name="Kang J."/>
            <person name="Chung W.-H."/>
            <person name="Park Y.S."/>
        </authorList>
    </citation>
    <scope>NUCLEOTIDE SEQUENCE [LARGE SCALE GENOMIC DNA]</scope>
    <source>
        <strain evidence="18">ML311-T8</strain>
    </source>
</reference>
<evidence type="ECO:0000256" key="5">
    <source>
        <dbReference type="ARBA" id="ARBA00022692"/>
    </source>
</evidence>
<dbReference type="NCBIfam" id="TIGR01194">
    <property type="entry name" value="cyc_pep_trnsptr"/>
    <property type="match status" value="1"/>
</dbReference>
<dbReference type="GO" id="GO:0008800">
    <property type="term" value="F:beta-lactamase activity"/>
    <property type="evidence" value="ECO:0007669"/>
    <property type="project" value="UniProtKB-UniRule"/>
</dbReference>
<dbReference type="GO" id="GO:0016887">
    <property type="term" value="F:ATP hydrolysis activity"/>
    <property type="evidence" value="ECO:0007669"/>
    <property type="project" value="InterPro"/>
</dbReference>
<dbReference type="InterPro" id="IPR003439">
    <property type="entry name" value="ABC_transporter-like_ATP-bd"/>
</dbReference>
<name>A0A6B8RL17_9BACL</name>
<dbReference type="SUPFAM" id="SSF56601">
    <property type="entry name" value="beta-lactamase/transpeptidase-like"/>
    <property type="match status" value="1"/>
</dbReference>
<dbReference type="GO" id="GO:0005524">
    <property type="term" value="F:ATP binding"/>
    <property type="evidence" value="ECO:0007669"/>
    <property type="project" value="UniProtKB-KW"/>
</dbReference>
<dbReference type="GO" id="GO:0046677">
    <property type="term" value="P:response to antibiotic"/>
    <property type="evidence" value="ECO:0007669"/>
    <property type="project" value="UniProtKB-UniRule"/>
</dbReference>
<dbReference type="InterPro" id="IPR001466">
    <property type="entry name" value="Beta-lactam-related"/>
</dbReference>
<keyword evidence="7 12" id="KW-0378">Hydrolase</keyword>
<feature type="domain" description="ABC transmembrane type-1" evidence="16">
    <location>
        <begin position="515"/>
        <end position="788"/>
    </location>
</feature>
<feature type="transmembrane region" description="Helical" evidence="13">
    <location>
        <begin position="438"/>
        <end position="459"/>
    </location>
</feature>
<dbReference type="AlphaFoldDB" id="A0A6B8RL17"/>
<dbReference type="InterPro" id="IPR023650">
    <property type="entry name" value="Beta-lactam_class-A_AS"/>
</dbReference>
<feature type="transmembrane region" description="Helical" evidence="13">
    <location>
        <begin position="479"/>
        <end position="500"/>
    </location>
</feature>
<dbReference type="GO" id="GO:0030288">
    <property type="term" value="C:outer membrane-bounded periplasmic space"/>
    <property type="evidence" value="ECO:0007669"/>
    <property type="project" value="InterPro"/>
</dbReference>
<keyword evidence="8" id="KW-0067">ATP-binding</keyword>
<dbReference type="Gene3D" id="1.20.1560.10">
    <property type="entry name" value="ABC transporter type 1, transmembrane domain"/>
    <property type="match status" value="1"/>
</dbReference>
<feature type="signal peptide" evidence="14">
    <location>
        <begin position="1"/>
        <end position="28"/>
    </location>
</feature>
<dbReference type="SMART" id="SM00382">
    <property type="entry name" value="AAA"/>
    <property type="match status" value="1"/>
</dbReference>
<evidence type="ECO:0000256" key="12">
    <source>
        <dbReference type="RuleBase" id="RU361140"/>
    </source>
</evidence>
<comment type="catalytic activity">
    <reaction evidence="1 12">
        <text>a beta-lactam + H2O = a substituted beta-amino acid</text>
        <dbReference type="Rhea" id="RHEA:20401"/>
        <dbReference type="ChEBI" id="CHEBI:15377"/>
        <dbReference type="ChEBI" id="CHEBI:35627"/>
        <dbReference type="ChEBI" id="CHEBI:140347"/>
        <dbReference type="EC" id="3.5.2.6"/>
    </reaction>
</comment>
<feature type="transmembrane region" description="Helical" evidence="13">
    <location>
        <begin position="512"/>
        <end position="536"/>
    </location>
</feature>
<dbReference type="EMBL" id="CP034235">
    <property type="protein sequence ID" value="QGQ96116.1"/>
    <property type="molecule type" value="Genomic_DNA"/>
</dbReference>
<evidence type="ECO:0000256" key="3">
    <source>
        <dbReference type="ARBA" id="ARBA00007840"/>
    </source>
</evidence>
<evidence type="ECO:0000256" key="10">
    <source>
        <dbReference type="ARBA" id="ARBA00023136"/>
    </source>
</evidence>
<dbReference type="SUPFAM" id="SSF52540">
    <property type="entry name" value="P-loop containing nucleoside triphosphate hydrolases"/>
    <property type="match status" value="1"/>
</dbReference>
<feature type="chain" id="PRO_5025557566" description="Beta-lactamase" evidence="14">
    <location>
        <begin position="29"/>
        <end position="1038"/>
    </location>
</feature>
<keyword evidence="5 13" id="KW-0812">Transmembrane</keyword>
<dbReference type="GO" id="GO:0005886">
    <property type="term" value="C:plasma membrane"/>
    <property type="evidence" value="ECO:0007669"/>
    <property type="project" value="UniProtKB-SubCell"/>
</dbReference>
<gene>
    <name evidence="17" type="ORF">EHS13_15155</name>
</gene>
<dbReference type="InterPro" id="IPR001586">
    <property type="entry name" value="Beta-lactam_class-C_AS"/>
</dbReference>
<dbReference type="Pfam" id="PF00005">
    <property type="entry name" value="ABC_tran"/>
    <property type="match status" value="1"/>
</dbReference>
<evidence type="ECO:0000313" key="18">
    <source>
        <dbReference type="Proteomes" id="UP000426246"/>
    </source>
</evidence>
<evidence type="ECO:0000256" key="7">
    <source>
        <dbReference type="ARBA" id="ARBA00022801"/>
    </source>
</evidence>
<evidence type="ECO:0000259" key="15">
    <source>
        <dbReference type="PROSITE" id="PS50893"/>
    </source>
</evidence>
<comment type="similarity">
    <text evidence="3 12">Belongs to the class-C beta-lactamase family.</text>
</comment>
<dbReference type="PROSITE" id="PS50893">
    <property type="entry name" value="ABC_TRANSPORTER_2"/>
    <property type="match status" value="1"/>
</dbReference>
<feature type="transmembrane region" description="Helical" evidence="13">
    <location>
        <begin position="618"/>
        <end position="641"/>
    </location>
</feature>
<dbReference type="PROSITE" id="PS00336">
    <property type="entry name" value="BETA_LACTAMASE_C"/>
    <property type="match status" value="1"/>
</dbReference>
<evidence type="ECO:0000256" key="13">
    <source>
        <dbReference type="SAM" id="Phobius"/>
    </source>
</evidence>
<dbReference type="GO" id="GO:1904680">
    <property type="term" value="F:peptide transmembrane transporter activity"/>
    <property type="evidence" value="ECO:0007669"/>
    <property type="project" value="InterPro"/>
</dbReference>
<keyword evidence="14" id="KW-0732">Signal</keyword>
<dbReference type="RefSeq" id="WP_155701154.1">
    <property type="nucleotide sequence ID" value="NZ_CP034235.1"/>
</dbReference>
<dbReference type="PROSITE" id="PS00146">
    <property type="entry name" value="BETA_LACTAMASE_A"/>
    <property type="match status" value="1"/>
</dbReference>
<evidence type="ECO:0000256" key="4">
    <source>
        <dbReference type="ARBA" id="ARBA00022448"/>
    </source>
</evidence>
<dbReference type="GO" id="GO:0140359">
    <property type="term" value="F:ABC-type transporter activity"/>
    <property type="evidence" value="ECO:0007669"/>
    <property type="project" value="InterPro"/>
</dbReference>
<evidence type="ECO:0000313" key="17">
    <source>
        <dbReference type="EMBL" id="QGQ96116.1"/>
    </source>
</evidence>
<protein>
    <recommendedName>
        <fullName evidence="12">Beta-lactamase</fullName>
        <ecNumber evidence="12">3.5.2.6</ecNumber>
    </recommendedName>
</protein>
<dbReference type="EC" id="3.5.2.6" evidence="12"/>
<proteinExistence type="inferred from homology"/>
<feature type="transmembrane region" description="Helical" evidence="13">
    <location>
        <begin position="548"/>
        <end position="565"/>
    </location>
</feature>
<dbReference type="Pfam" id="PF00144">
    <property type="entry name" value="Beta-lactamase"/>
    <property type="match status" value="1"/>
</dbReference>
<dbReference type="GO" id="GO:0015833">
    <property type="term" value="P:peptide transport"/>
    <property type="evidence" value="ECO:0007669"/>
    <property type="project" value="InterPro"/>
</dbReference>
<dbReference type="PANTHER" id="PTHR46825:SF11">
    <property type="entry name" value="PENICILLIN-BINDING PROTEIN 4"/>
    <property type="match status" value="1"/>
</dbReference>
<keyword evidence="10 13" id="KW-0472">Membrane</keyword>
<feature type="transmembrane region" description="Helical" evidence="13">
    <location>
        <begin position="728"/>
        <end position="753"/>
    </location>
</feature>
<dbReference type="InterPro" id="IPR015856">
    <property type="entry name" value="ABC_transpr_CbiO/EcfA_su"/>
</dbReference>
<dbReference type="KEGG" id="ppsc:EHS13_15155"/>